<accession>A0A917R6L5</accession>
<dbReference type="Pfam" id="PF19054">
    <property type="entry name" value="DUF5753"/>
    <property type="match status" value="1"/>
</dbReference>
<organism evidence="2 3">
    <name type="scientific">Sphaerisporangium melleum</name>
    <dbReference type="NCBI Taxonomy" id="321316"/>
    <lineage>
        <taxon>Bacteria</taxon>
        <taxon>Bacillati</taxon>
        <taxon>Actinomycetota</taxon>
        <taxon>Actinomycetes</taxon>
        <taxon>Streptosporangiales</taxon>
        <taxon>Streptosporangiaceae</taxon>
        <taxon>Sphaerisporangium</taxon>
    </lineage>
</organism>
<dbReference type="PROSITE" id="PS50943">
    <property type="entry name" value="HTH_CROC1"/>
    <property type="match status" value="1"/>
</dbReference>
<evidence type="ECO:0000313" key="2">
    <source>
        <dbReference type="EMBL" id="GGK92035.1"/>
    </source>
</evidence>
<dbReference type="EMBL" id="BMNT01000020">
    <property type="protein sequence ID" value="GGK92035.1"/>
    <property type="molecule type" value="Genomic_DNA"/>
</dbReference>
<dbReference type="RefSeq" id="WP_189164392.1">
    <property type="nucleotide sequence ID" value="NZ_BMNT01000020.1"/>
</dbReference>
<comment type="caution">
    <text evidence="2">The sequence shown here is derived from an EMBL/GenBank/DDBJ whole genome shotgun (WGS) entry which is preliminary data.</text>
</comment>
<dbReference type="Gene3D" id="1.10.260.40">
    <property type="entry name" value="lambda repressor-like DNA-binding domains"/>
    <property type="match status" value="1"/>
</dbReference>
<dbReference type="InterPro" id="IPR010982">
    <property type="entry name" value="Lambda_DNA-bd_dom_sf"/>
</dbReference>
<dbReference type="InterPro" id="IPR001387">
    <property type="entry name" value="Cro/C1-type_HTH"/>
</dbReference>
<dbReference type="SMART" id="SM00530">
    <property type="entry name" value="HTH_XRE"/>
    <property type="match status" value="1"/>
</dbReference>
<protein>
    <submittedName>
        <fullName evidence="2">Transcriptional regulator</fullName>
    </submittedName>
</protein>
<proteinExistence type="predicted"/>
<name>A0A917R6L5_9ACTN</name>
<evidence type="ECO:0000259" key="1">
    <source>
        <dbReference type="PROSITE" id="PS50943"/>
    </source>
</evidence>
<dbReference type="InterPro" id="IPR043917">
    <property type="entry name" value="DUF5753"/>
</dbReference>
<dbReference type="GO" id="GO:0003677">
    <property type="term" value="F:DNA binding"/>
    <property type="evidence" value="ECO:0007669"/>
    <property type="project" value="InterPro"/>
</dbReference>
<dbReference type="Proteomes" id="UP000645217">
    <property type="component" value="Unassembled WGS sequence"/>
</dbReference>
<reference evidence="2" key="1">
    <citation type="journal article" date="2014" name="Int. J. Syst. Evol. Microbiol.">
        <title>Complete genome sequence of Corynebacterium casei LMG S-19264T (=DSM 44701T), isolated from a smear-ripened cheese.</title>
        <authorList>
            <consortium name="US DOE Joint Genome Institute (JGI-PGF)"/>
            <person name="Walter F."/>
            <person name="Albersmeier A."/>
            <person name="Kalinowski J."/>
            <person name="Ruckert C."/>
        </authorList>
    </citation>
    <scope>NUCLEOTIDE SEQUENCE</scope>
    <source>
        <strain evidence="2">JCM 13064</strain>
    </source>
</reference>
<evidence type="ECO:0000313" key="3">
    <source>
        <dbReference type="Proteomes" id="UP000645217"/>
    </source>
</evidence>
<feature type="domain" description="HTH cro/C1-type" evidence="1">
    <location>
        <begin position="17"/>
        <end position="71"/>
    </location>
</feature>
<dbReference type="Pfam" id="PF13560">
    <property type="entry name" value="HTH_31"/>
    <property type="match status" value="1"/>
</dbReference>
<gene>
    <name evidence="2" type="ORF">GCM10007964_38330</name>
</gene>
<dbReference type="SUPFAM" id="SSF47413">
    <property type="entry name" value="lambda repressor-like DNA-binding domains"/>
    <property type="match status" value="1"/>
</dbReference>
<keyword evidence="3" id="KW-1185">Reference proteome</keyword>
<dbReference type="CDD" id="cd00093">
    <property type="entry name" value="HTH_XRE"/>
    <property type="match status" value="1"/>
</dbReference>
<dbReference type="AlphaFoldDB" id="A0A917R6L5"/>
<sequence>MVLKSPTVRHRRLGRELRRLRETTGLTPEAAATQLGWSRPKVNRIENARTLPNTTDIAAACDLYGADSATKAGLIQLCRDAGRRGWWTAYNDVFTGSYIGMEAEASSIRTWQPLLVPGLLQIEAYARELFRHGRPELSESELDRRISARMARKIGLMSNSAVELHALIDEGTLRRPVGPGVMARQINALLEYSAKDNIVIQVIPYSAGLHRGMDGPFSILEFGEPDPSVGYVENPAGDVYVEAADQVQRLMLTFEHLAEKALSAKESTAFLTAARSDHDIP</sequence>
<reference evidence="2" key="2">
    <citation type="submission" date="2020-09" db="EMBL/GenBank/DDBJ databases">
        <authorList>
            <person name="Sun Q."/>
            <person name="Ohkuma M."/>
        </authorList>
    </citation>
    <scope>NUCLEOTIDE SEQUENCE</scope>
    <source>
        <strain evidence="2">JCM 13064</strain>
    </source>
</reference>